<dbReference type="Pfam" id="PF09827">
    <property type="entry name" value="CRISPR_Cas2"/>
    <property type="match status" value="1"/>
</dbReference>
<evidence type="ECO:0000313" key="10">
    <source>
        <dbReference type="EMBL" id="MDV7694137.1"/>
    </source>
</evidence>
<name>A0A176TL41_9LACO</name>
<protein>
    <recommendedName>
        <fullName evidence="9">CRISPR-associated endoribonuclease Cas2</fullName>
        <ecNumber evidence="9">3.1.-.-</ecNumber>
    </recommendedName>
</protein>
<evidence type="ECO:0000256" key="1">
    <source>
        <dbReference type="ARBA" id="ARBA00001946"/>
    </source>
</evidence>
<dbReference type="EMBL" id="WERX01000011">
    <property type="protein sequence ID" value="MDV7694137.1"/>
    <property type="molecule type" value="Genomic_DNA"/>
</dbReference>
<evidence type="ECO:0000256" key="5">
    <source>
        <dbReference type="ARBA" id="ARBA00022759"/>
    </source>
</evidence>
<dbReference type="NCBIfam" id="TIGR01573">
    <property type="entry name" value="cas2"/>
    <property type="match status" value="1"/>
</dbReference>
<keyword evidence="4 9" id="KW-0479">Metal-binding</keyword>
<evidence type="ECO:0000256" key="3">
    <source>
        <dbReference type="ARBA" id="ARBA00022722"/>
    </source>
</evidence>
<reference evidence="11 12" key="1">
    <citation type="submission" date="2016-05" db="EMBL/GenBank/DDBJ databases">
        <title>Draft genome sequence of Pediococcus parvulus 2.6, a probiotic beta-glucan producer strain.</title>
        <authorList>
            <person name="Mohedano M.L."/>
            <person name="Perez-Ramos A."/>
            <person name="Duenas M.T."/>
            <person name="Lamontanara A."/>
            <person name="Orru L."/>
            <person name="Spano G."/>
            <person name="Capozzi V."/>
            <person name="Lopez P."/>
        </authorList>
    </citation>
    <scope>NUCLEOTIDE SEQUENCE [LARGE SCALE GENOMIC DNA]</scope>
    <source>
        <strain evidence="11 12">2.6</strain>
    </source>
</reference>
<evidence type="ECO:0000256" key="6">
    <source>
        <dbReference type="ARBA" id="ARBA00022801"/>
    </source>
</evidence>
<keyword evidence="12" id="KW-1185">Reference proteome</keyword>
<dbReference type="EMBL" id="LXND01000024">
    <property type="protein sequence ID" value="OAD64684.1"/>
    <property type="molecule type" value="Genomic_DNA"/>
</dbReference>
<dbReference type="GO" id="GO:0043571">
    <property type="term" value="P:maintenance of CRISPR repeat elements"/>
    <property type="evidence" value="ECO:0007669"/>
    <property type="project" value="UniProtKB-UniRule"/>
</dbReference>
<evidence type="ECO:0000313" key="13">
    <source>
        <dbReference type="Proteomes" id="UP001275867"/>
    </source>
</evidence>
<dbReference type="OrthoDB" id="9791737at2"/>
<dbReference type="GO" id="GO:0016787">
    <property type="term" value="F:hydrolase activity"/>
    <property type="evidence" value="ECO:0007669"/>
    <property type="project" value="UniProtKB-KW"/>
</dbReference>
<dbReference type="EC" id="3.1.-.-" evidence="9"/>
<dbReference type="GeneID" id="93383909"/>
<evidence type="ECO:0000313" key="12">
    <source>
        <dbReference type="Proteomes" id="UP000077280"/>
    </source>
</evidence>
<keyword evidence="3 9" id="KW-0540">Nuclease</keyword>
<reference evidence="10" key="2">
    <citation type="submission" date="2019-10" db="EMBL/GenBank/DDBJ databases">
        <title>Malate fermentation in French cider.</title>
        <authorList>
            <person name="Cousin F.J."/>
            <person name="Medina Fernandez S."/>
            <person name="Misery B."/>
            <person name="Laplace J.-M."/>
            <person name="Cretenet M."/>
        </authorList>
    </citation>
    <scope>NUCLEOTIDE SEQUENCE</scope>
    <source>
        <strain evidence="10">UCMA15901</strain>
    </source>
</reference>
<dbReference type="Proteomes" id="UP001275867">
    <property type="component" value="Unassembled WGS sequence"/>
</dbReference>
<dbReference type="AlphaFoldDB" id="A0A176TL41"/>
<proteinExistence type="inferred from homology"/>
<evidence type="ECO:0000256" key="4">
    <source>
        <dbReference type="ARBA" id="ARBA00022723"/>
    </source>
</evidence>
<dbReference type="InterPro" id="IPR019199">
    <property type="entry name" value="Virulence_VapD/CRISPR_Cas2"/>
</dbReference>
<comment type="similarity">
    <text evidence="2 9">Belongs to the CRISPR-associated endoribonuclease Cas2 protein family.</text>
</comment>
<dbReference type="RefSeq" id="WP_057783621.1">
    <property type="nucleotide sequence ID" value="NZ_BJWE01000012.1"/>
</dbReference>
<dbReference type="InterPro" id="IPR021127">
    <property type="entry name" value="CRISPR_associated_Cas2"/>
</dbReference>
<gene>
    <name evidence="9 10" type="primary">cas2</name>
    <name evidence="11" type="ORF">A7K95_03700</name>
    <name evidence="10" type="ORF">GA842_04395</name>
</gene>
<dbReference type="SUPFAM" id="SSF143430">
    <property type="entry name" value="TTP0101/SSO1404-like"/>
    <property type="match status" value="1"/>
</dbReference>
<keyword evidence="7 9" id="KW-0460">Magnesium</keyword>
<dbReference type="GO" id="GO:0051607">
    <property type="term" value="P:defense response to virus"/>
    <property type="evidence" value="ECO:0007669"/>
    <property type="project" value="UniProtKB-UniRule"/>
</dbReference>
<dbReference type="GO" id="GO:0004521">
    <property type="term" value="F:RNA endonuclease activity"/>
    <property type="evidence" value="ECO:0007669"/>
    <property type="project" value="InterPro"/>
</dbReference>
<accession>A0A176TL41</accession>
<evidence type="ECO:0000256" key="7">
    <source>
        <dbReference type="ARBA" id="ARBA00022842"/>
    </source>
</evidence>
<comment type="subunit">
    <text evidence="9">Homodimer, forms a heterotetramer with a Cas1 homodimer.</text>
</comment>
<evidence type="ECO:0000256" key="2">
    <source>
        <dbReference type="ARBA" id="ARBA00009959"/>
    </source>
</evidence>
<feature type="binding site" evidence="9">
    <location>
        <position position="8"/>
    </location>
    <ligand>
        <name>Mg(2+)</name>
        <dbReference type="ChEBI" id="CHEBI:18420"/>
        <note>catalytic</note>
    </ligand>
</feature>
<evidence type="ECO:0000313" key="11">
    <source>
        <dbReference type="EMBL" id="OAD64684.1"/>
    </source>
</evidence>
<dbReference type="Proteomes" id="UP000077280">
    <property type="component" value="Unassembled WGS sequence"/>
</dbReference>
<dbReference type="GO" id="GO:0046872">
    <property type="term" value="F:metal ion binding"/>
    <property type="evidence" value="ECO:0007669"/>
    <property type="project" value="UniProtKB-UniRule"/>
</dbReference>
<comment type="cofactor">
    <cofactor evidence="1 9">
        <name>Mg(2+)</name>
        <dbReference type="ChEBI" id="CHEBI:18420"/>
    </cofactor>
</comment>
<evidence type="ECO:0000256" key="9">
    <source>
        <dbReference type="HAMAP-Rule" id="MF_01471"/>
    </source>
</evidence>
<dbReference type="Gene3D" id="3.30.70.240">
    <property type="match status" value="1"/>
</dbReference>
<dbReference type="HAMAP" id="MF_01471">
    <property type="entry name" value="Cas2"/>
    <property type="match status" value="1"/>
</dbReference>
<comment type="caution">
    <text evidence="10">The sequence shown here is derived from an EMBL/GenBank/DDBJ whole genome shotgun (WGS) entry which is preliminary data.</text>
</comment>
<keyword evidence="8 9" id="KW-0051">Antiviral defense</keyword>
<keyword evidence="5 9" id="KW-0255">Endonuclease</keyword>
<keyword evidence="6 9" id="KW-0378">Hydrolase</keyword>
<comment type="function">
    <text evidence="9">CRISPR (clustered regularly interspaced short palindromic repeat), is an adaptive immune system that provides protection against mobile genetic elements (viruses, transposable elements and conjugative plasmids). CRISPR clusters contain sequences complementary to antecedent mobile elements and target invading nucleic acids. CRISPR clusters are transcribed and processed into CRISPR RNA (crRNA). Functions as a ssRNA-specific endoribonuclease. Involved in the integration of spacer DNA into the CRISPR cassette.</text>
</comment>
<evidence type="ECO:0000256" key="8">
    <source>
        <dbReference type="ARBA" id="ARBA00023118"/>
    </source>
</evidence>
<organism evidence="10 13">
    <name type="scientific">Pediococcus parvulus</name>
    <dbReference type="NCBI Taxonomy" id="54062"/>
    <lineage>
        <taxon>Bacteria</taxon>
        <taxon>Bacillati</taxon>
        <taxon>Bacillota</taxon>
        <taxon>Bacilli</taxon>
        <taxon>Lactobacillales</taxon>
        <taxon>Lactobacillaceae</taxon>
        <taxon>Pediococcus</taxon>
    </lineage>
</organism>
<sequence length="101" mass="11835">MRLMVMFDLPVETSKDRRNYRKFRKALLNEGFLMVQFSIYVRVCVDKKSAHLMEKRIATYAPADGLIQSLMVTEKQYNSMNFIVGEPKQDVRNSAERTIII</sequence>